<feature type="chain" id="PRO_5040115060" description="Malate dehydrogenase" evidence="1">
    <location>
        <begin position="20"/>
        <end position="230"/>
    </location>
</feature>
<feature type="signal peptide" evidence="1">
    <location>
        <begin position="1"/>
        <end position="19"/>
    </location>
</feature>
<accession>A0A9Q5N9J0</accession>
<evidence type="ECO:0000313" key="2">
    <source>
        <dbReference type="EMBL" id="OCB85459.1"/>
    </source>
</evidence>
<keyword evidence="1" id="KW-0732">Signal</keyword>
<dbReference type="PANTHER" id="PTHR35567">
    <property type="entry name" value="MALATE DEHYDROGENASE (AFU_ORTHOLOGUE AFUA_2G13800)"/>
    <property type="match status" value="1"/>
</dbReference>
<dbReference type="EMBL" id="LNZH02000209">
    <property type="protein sequence ID" value="OCB85459.1"/>
    <property type="molecule type" value="Genomic_DNA"/>
</dbReference>
<dbReference type="PANTHER" id="PTHR35567:SF1">
    <property type="entry name" value="CONSERVED FUNGAL PROTEIN (AFU_ORTHOLOGUE AFUA_1G14230)"/>
    <property type="match status" value="1"/>
</dbReference>
<organism evidence="2 3">
    <name type="scientific">Sanghuangporus baumii</name>
    <name type="common">Phellinus baumii</name>
    <dbReference type="NCBI Taxonomy" id="108892"/>
    <lineage>
        <taxon>Eukaryota</taxon>
        <taxon>Fungi</taxon>
        <taxon>Dikarya</taxon>
        <taxon>Basidiomycota</taxon>
        <taxon>Agaricomycotina</taxon>
        <taxon>Agaricomycetes</taxon>
        <taxon>Hymenochaetales</taxon>
        <taxon>Hymenochaetaceae</taxon>
        <taxon>Sanghuangporus</taxon>
    </lineage>
</organism>
<name>A0A9Q5N9J0_SANBA</name>
<dbReference type="AlphaFoldDB" id="A0A9Q5N9J0"/>
<dbReference type="InterPro" id="IPR021851">
    <property type="entry name" value="DUF3455"/>
</dbReference>
<evidence type="ECO:0000313" key="3">
    <source>
        <dbReference type="Proteomes" id="UP000757232"/>
    </source>
</evidence>
<proteinExistence type="predicted"/>
<comment type="caution">
    <text evidence="2">The sequence shown here is derived from an EMBL/GenBank/DDBJ whole genome shotgun (WGS) entry which is preliminary data.</text>
</comment>
<dbReference type="OrthoDB" id="1859733at2759"/>
<evidence type="ECO:0000256" key="1">
    <source>
        <dbReference type="SAM" id="SignalP"/>
    </source>
</evidence>
<protein>
    <recommendedName>
        <fullName evidence="4">Malate dehydrogenase</fullName>
    </recommendedName>
</protein>
<reference evidence="2" key="1">
    <citation type="submission" date="2016-06" db="EMBL/GenBank/DDBJ databases">
        <title>Draft Genome sequence of the fungus Inonotus baumii.</title>
        <authorList>
            <person name="Zhu H."/>
            <person name="Lin W."/>
        </authorList>
    </citation>
    <scope>NUCLEOTIDE SEQUENCE</scope>
    <source>
        <strain evidence="2">821</strain>
    </source>
</reference>
<evidence type="ECO:0008006" key="4">
    <source>
        <dbReference type="Google" id="ProtNLM"/>
    </source>
</evidence>
<keyword evidence="3" id="KW-1185">Reference proteome</keyword>
<gene>
    <name evidence="2" type="ORF">A7U60_g7468</name>
</gene>
<dbReference type="Proteomes" id="UP000757232">
    <property type="component" value="Unassembled WGS sequence"/>
</dbReference>
<sequence length="230" mass="24295">MVAFNALASLLVSVSAVLASPAPRTLPIPGNCNVTSAKPDLPSGQTNITVPSGQVPEKITLGVGVQNYTCTDAGTYTSAGAVATLFDISCIYDTSQYSTITKVAYDIWNAIPNNEISNVVETFVKKAFPVFADHYFITSPSGTGISPVFDARATSHKGDPNAFVLAARTGDLAAPTGNQDIDWLQLSNVQGDLAKTVLRIDTQRGQPPSSCTPGSELISVKYTAAYWFLN</sequence>
<dbReference type="Pfam" id="PF11937">
    <property type="entry name" value="DUF3455"/>
    <property type="match status" value="1"/>
</dbReference>